<dbReference type="PANTHER" id="PTHR42749:SF1">
    <property type="entry name" value="CELL SHAPE-DETERMINING PROTEIN MREB"/>
    <property type="match status" value="1"/>
</dbReference>
<organism evidence="1 2">
    <name type="scientific">Lachnellula willkommii</name>
    <dbReference type="NCBI Taxonomy" id="215461"/>
    <lineage>
        <taxon>Eukaryota</taxon>
        <taxon>Fungi</taxon>
        <taxon>Dikarya</taxon>
        <taxon>Ascomycota</taxon>
        <taxon>Pezizomycotina</taxon>
        <taxon>Leotiomycetes</taxon>
        <taxon>Helotiales</taxon>
        <taxon>Lachnaceae</taxon>
        <taxon>Lachnellula</taxon>
    </lineage>
</organism>
<evidence type="ECO:0000313" key="2">
    <source>
        <dbReference type="Proteomes" id="UP000315522"/>
    </source>
</evidence>
<sequence length="425" mass="47580">MPSSTEPKPALVIAIDLGTSATTALYTVAVDSWDKHGKLQRKRLFRKEPEMVAWPGSRPNDSIGRPCLPTDLVYDRATGQLRLWGFSAQKYLDDPLEQTKQGEDFIVDNIKLLLNDPNAETEQTPASERYSSARHNLIRVLRKGPYEVFEDYLNEVVEHIIGYAKGSARGYLDSFKSFKIELSLAFPSGWPVYIHQRVAEIGSRAVQKALTTHGLSNTVFGIEDVYTVSETLCGVKEWLSKAVEDDLSIAIDLDPQTPNLDELQEGDCFVGFDLGAGTGCETVLKIVKKHPLQVDRLAPTKSLQVSGEAVEAEFQKRLRLLVTTNDYEGDYEQFIYYVCRRFREEKKDCGLPPRPGSLTWNIPAPGLHANAQKGFDEGLLRLDRKTMLEGSFDPALEMLDFEIGQLLIKHPDIKVTSQSFPVALS</sequence>
<evidence type="ECO:0000313" key="1">
    <source>
        <dbReference type="EMBL" id="TVY94284.1"/>
    </source>
</evidence>
<accession>A0A559MMU6</accession>
<dbReference type="Proteomes" id="UP000315522">
    <property type="component" value="Unassembled WGS sequence"/>
</dbReference>
<comment type="caution">
    <text evidence="1">The sequence shown here is derived from an EMBL/GenBank/DDBJ whole genome shotgun (WGS) entry which is preliminary data.</text>
</comment>
<dbReference type="AlphaFoldDB" id="A0A559MMU6"/>
<protein>
    <submittedName>
        <fullName evidence="1">Uncharacterized protein</fullName>
    </submittedName>
</protein>
<keyword evidence="2" id="KW-1185">Reference proteome</keyword>
<reference evidence="1 2" key="1">
    <citation type="submission" date="2018-05" db="EMBL/GenBank/DDBJ databases">
        <title>Genome sequencing and assembly of the regulated plant pathogen Lachnellula willkommii and related sister species for the development of diagnostic species identification markers.</title>
        <authorList>
            <person name="Giroux E."/>
            <person name="Bilodeau G."/>
        </authorList>
    </citation>
    <scope>NUCLEOTIDE SEQUENCE [LARGE SCALE GENOMIC DNA]</scope>
    <source>
        <strain evidence="1 2">CBS 172.35</strain>
    </source>
</reference>
<name>A0A559MMU6_9HELO</name>
<proteinExistence type="predicted"/>
<gene>
    <name evidence="1" type="ORF">LAWI1_G000463</name>
</gene>
<dbReference type="PANTHER" id="PTHR42749">
    <property type="entry name" value="CELL SHAPE-DETERMINING PROTEIN MREB"/>
    <property type="match status" value="1"/>
</dbReference>
<dbReference type="EMBL" id="QGML01000022">
    <property type="protein sequence ID" value="TVY94284.1"/>
    <property type="molecule type" value="Genomic_DNA"/>
</dbReference>